<reference evidence="3 4" key="1">
    <citation type="journal article" date="2016" name="Mol. Biol. Evol.">
        <title>Comparative Genomics of Early-Diverging Mushroom-Forming Fungi Provides Insights into the Origins of Lignocellulose Decay Capabilities.</title>
        <authorList>
            <person name="Nagy L.G."/>
            <person name="Riley R."/>
            <person name="Tritt A."/>
            <person name="Adam C."/>
            <person name="Daum C."/>
            <person name="Floudas D."/>
            <person name="Sun H."/>
            <person name="Yadav J.S."/>
            <person name="Pangilinan J."/>
            <person name="Larsson K.H."/>
            <person name="Matsuura K."/>
            <person name="Barry K."/>
            <person name="Labutti K."/>
            <person name="Kuo R."/>
            <person name="Ohm R.A."/>
            <person name="Bhattacharya S.S."/>
            <person name="Shirouzu T."/>
            <person name="Yoshinaga Y."/>
            <person name="Martin F.M."/>
            <person name="Grigoriev I.V."/>
            <person name="Hibbett D.S."/>
        </authorList>
    </citation>
    <scope>NUCLEOTIDE SEQUENCE [LARGE SCALE GENOMIC DNA]</scope>
    <source>
        <strain evidence="3 4">93-53</strain>
    </source>
</reference>
<dbReference type="AlphaFoldDB" id="A0A165DBT3"/>
<evidence type="ECO:0000259" key="2">
    <source>
        <dbReference type="Pfam" id="PF12110"/>
    </source>
</evidence>
<feature type="compositionally biased region" description="Basic residues" evidence="1">
    <location>
        <begin position="73"/>
        <end position="89"/>
    </location>
</feature>
<evidence type="ECO:0000256" key="1">
    <source>
        <dbReference type="SAM" id="MobiDB-lite"/>
    </source>
</evidence>
<dbReference type="InterPro" id="IPR021967">
    <property type="entry name" value="Nup98_C"/>
</dbReference>
<organism evidence="3 4">
    <name type="scientific">Laetiporus sulphureus 93-53</name>
    <dbReference type="NCBI Taxonomy" id="1314785"/>
    <lineage>
        <taxon>Eukaryota</taxon>
        <taxon>Fungi</taxon>
        <taxon>Dikarya</taxon>
        <taxon>Basidiomycota</taxon>
        <taxon>Agaricomycotina</taxon>
        <taxon>Agaricomycetes</taxon>
        <taxon>Polyporales</taxon>
        <taxon>Laetiporus</taxon>
    </lineage>
</organism>
<dbReference type="GeneID" id="63827860"/>
<dbReference type="OrthoDB" id="3797628at2759"/>
<dbReference type="RefSeq" id="XP_040762248.1">
    <property type="nucleotide sequence ID" value="XM_040910831.1"/>
</dbReference>
<evidence type="ECO:0000313" key="4">
    <source>
        <dbReference type="Proteomes" id="UP000076871"/>
    </source>
</evidence>
<dbReference type="STRING" id="1314785.A0A165DBT3"/>
<dbReference type="Pfam" id="PF12110">
    <property type="entry name" value="Nup96"/>
    <property type="match status" value="1"/>
</dbReference>
<evidence type="ECO:0000313" key="3">
    <source>
        <dbReference type="EMBL" id="KZT04508.1"/>
    </source>
</evidence>
<name>A0A165DBT3_9APHY</name>
<feature type="compositionally biased region" description="Basic and acidic residues" evidence="1">
    <location>
        <begin position="55"/>
        <end position="72"/>
    </location>
</feature>
<feature type="domain" description="Nuclear pore complex protein NUP96 C-terminal" evidence="2">
    <location>
        <begin position="385"/>
        <end position="698"/>
    </location>
</feature>
<dbReference type="Gene3D" id="1.25.40.690">
    <property type="match status" value="1"/>
</dbReference>
<sequence length="872" mass="95699">MARFRAVVDYSASDSEEEQQVAANLQPEPEEASPADDLNAVAVRKGKEKASAPVGEREEGRAKEAEMQVEHQRVRKEHDKHRKRDKGKGKAGSSRQSPPSTHKPHRNATVISYADETGSRPPKVSVMQTSLFRAPEEDSMLSEYSALSDEATSPARIGKHGRDIDGEGQHEEPRKRVSFDEELHLLPRQPSRKYARVEGSASAVYGNESELIDAGLSLGRSFRVGWGPGGVLVYSGALCGPTTKVNTTANTSTVQKCVVPLVSSATAEAAERASKLLSHHLKFTPIESDTNGLPCARPSSVLTFASFAAQFPSTDRSFEASLFRLGHALFDPLDLHLAESVPVDVGKRVEILKRKAALADWLQKYISTSINAAIRNSPGADWAASVFTLLSGNQVERACEMAMDTGNVKVASLIAECPGDATFRSDLRAELDVWREARTDAHMSENTRKIYAILAGIVDKLEGSKGTGIERCPDIQIAKDLSWKQTFGLHLWFGQPVESPVASALESYDAHWKVASSGAAPPMPWYTEPLVRSQQAGHPSWTLSSAAEPPDALYSLIKLYADSSCKLSSILDPRSFSESPVDYRLAWHLYVILARCLRVRDLNGRGHAAGSGSQDTSEGHSANAEILASSYALQLEEAGMIQEAVFVLLHIESSTERVKAIKELLNRCAGKLDQWMARGLEGSLKIPKAWVHEAKAIYALDSGEVYDAYRQYLEAGLYDEAHRLAVSELAPDAVVRGDIDLLKTLVEPFKDRPVSGWLAGGKVYMDYVDVMIRLPESSIGETNLDAAELTQLTRSISILLRQLPDLLHDWSNLNQVVALEEMTRQLTTRLNRINPIAVYRSKVQTPLMDGGSRLRNLRRAAFEKFLTAVEVA</sequence>
<keyword evidence="4" id="KW-1185">Reference proteome</keyword>
<dbReference type="Proteomes" id="UP000076871">
    <property type="component" value="Unassembled WGS sequence"/>
</dbReference>
<feature type="compositionally biased region" description="Basic and acidic residues" evidence="1">
    <location>
        <begin position="160"/>
        <end position="181"/>
    </location>
</feature>
<dbReference type="InParanoid" id="A0A165DBT3"/>
<gene>
    <name evidence="3" type="ORF">LAESUDRAFT_737928</name>
</gene>
<protein>
    <recommendedName>
        <fullName evidence="2">Nuclear pore complex protein NUP96 C-terminal domain-containing protein</fullName>
    </recommendedName>
</protein>
<accession>A0A165DBT3</accession>
<feature type="region of interest" description="Disordered" evidence="1">
    <location>
        <begin position="148"/>
        <end position="181"/>
    </location>
</feature>
<dbReference type="EMBL" id="KV427636">
    <property type="protein sequence ID" value="KZT04508.1"/>
    <property type="molecule type" value="Genomic_DNA"/>
</dbReference>
<feature type="region of interest" description="Disordered" evidence="1">
    <location>
        <begin position="1"/>
        <end position="123"/>
    </location>
</feature>
<proteinExistence type="predicted"/>